<dbReference type="Gene3D" id="2.60.40.2970">
    <property type="match status" value="1"/>
</dbReference>
<evidence type="ECO:0000313" key="1">
    <source>
        <dbReference type="EMBL" id="CAE7033014.1"/>
    </source>
</evidence>
<evidence type="ECO:0000313" key="2">
    <source>
        <dbReference type="Proteomes" id="UP000472372"/>
    </source>
</evidence>
<dbReference type="AlphaFoldDB" id="A0A6S6W456"/>
<sequence>MPPIPPLPHPLATFLSTLLSLFLLLLFYTYQSPIPLTFTIPHSESTTAGIPGLTFSLAQTSTSPPTLLITLTNNHPETTYTLLKWATPLDASALDTGVFTITTSDGKAVEQVVRKITRKMPPPPGQIMELAPGKNMSKEVFFDKSAAVVMGKGRYRVEAKGVWKGGWATPRAEVTTKNLWGFGESEFAGWRFGLGGVEMISE</sequence>
<protein>
    <submittedName>
        <fullName evidence="1">Uncharacterized protein</fullName>
    </submittedName>
</protein>
<organism evidence="1 2">
    <name type="scientific">Pyrenophora teres f. teres</name>
    <dbReference type="NCBI Taxonomy" id="97479"/>
    <lineage>
        <taxon>Eukaryota</taxon>
        <taxon>Fungi</taxon>
        <taxon>Dikarya</taxon>
        <taxon>Ascomycota</taxon>
        <taxon>Pezizomycotina</taxon>
        <taxon>Dothideomycetes</taxon>
        <taxon>Pleosporomycetidae</taxon>
        <taxon>Pleosporales</taxon>
        <taxon>Pleosporineae</taxon>
        <taxon>Pleosporaceae</taxon>
        <taxon>Pyrenophora</taxon>
    </lineage>
</organism>
<reference evidence="1" key="1">
    <citation type="submission" date="2021-02" db="EMBL/GenBank/DDBJ databases">
        <authorList>
            <person name="Syme A R."/>
            <person name="Syme A R."/>
            <person name="Moolhuijzen P."/>
        </authorList>
    </citation>
    <scope>NUCLEOTIDE SEQUENCE</scope>
    <source>
        <strain evidence="1">W1-1</strain>
    </source>
</reference>
<gene>
    <name evidence="1" type="ORF">PTTW11_05122</name>
</gene>
<name>A0A6S6W456_9PLEO</name>
<proteinExistence type="predicted"/>
<dbReference type="Proteomes" id="UP000472372">
    <property type="component" value="Chromosome 4"/>
</dbReference>
<accession>A0A6S6W456</accession>
<dbReference type="EMBL" id="HG992980">
    <property type="protein sequence ID" value="CAE7033014.1"/>
    <property type="molecule type" value="Genomic_DNA"/>
</dbReference>